<dbReference type="KEGG" id="bph:Bphy_5868"/>
<keyword evidence="1" id="KW-0614">Plasmid</keyword>
<name>B2JVF5_PARP8</name>
<accession>B2JVF5</accession>
<dbReference type="Proteomes" id="UP000001192">
    <property type="component" value="Plasmid pBPHY01"/>
</dbReference>
<reference evidence="2" key="1">
    <citation type="journal article" date="2014" name="Stand. Genomic Sci.">
        <title>Complete genome sequence of Burkholderia phymatum STM815(T), a broad host range and efficient nitrogen-fixing symbiont of Mimosa species.</title>
        <authorList>
            <person name="Moulin L."/>
            <person name="Klonowska A."/>
            <person name="Caroline B."/>
            <person name="Booth K."/>
            <person name="Vriezen J.A."/>
            <person name="Melkonian R."/>
            <person name="James E.K."/>
            <person name="Young J.P."/>
            <person name="Bena G."/>
            <person name="Hauser L."/>
            <person name="Land M."/>
            <person name="Kyrpides N."/>
            <person name="Bruce D."/>
            <person name="Chain P."/>
            <person name="Copeland A."/>
            <person name="Pitluck S."/>
            <person name="Woyke T."/>
            <person name="Lizotte-Waniewski M."/>
            <person name="Bristow J."/>
            <person name="Riley M."/>
        </authorList>
    </citation>
    <scope>NUCLEOTIDE SEQUENCE [LARGE SCALE GENOMIC DNA]</scope>
    <source>
        <strain evidence="2">DSM 17167 / CIP 108236 / LMG 21445 / STM815</strain>
        <plasmid evidence="2">Plasmid pBPHY01</plasmid>
    </source>
</reference>
<proteinExistence type="predicted"/>
<geneLocation type="plasmid" evidence="1 2">
    <name>pBPHY01</name>
</geneLocation>
<dbReference type="AlphaFoldDB" id="B2JVF5"/>
<gene>
    <name evidence="1" type="ordered locus">Bphy_5868</name>
</gene>
<protein>
    <submittedName>
        <fullName evidence="1">Uncharacterized protein</fullName>
    </submittedName>
</protein>
<dbReference type="EMBL" id="CP001045">
    <property type="protein sequence ID" value="ACC74932.1"/>
    <property type="molecule type" value="Genomic_DNA"/>
</dbReference>
<sequence length="33" mass="3802">MTNDLFQLTGGKPMTIYDFVKVHVADFTRKATR</sequence>
<organism evidence="1 2">
    <name type="scientific">Paraburkholderia phymatum (strain DSM 17167 / CIP 108236 / LMG 21445 / STM815)</name>
    <name type="common">Burkholderia phymatum</name>
    <dbReference type="NCBI Taxonomy" id="391038"/>
    <lineage>
        <taxon>Bacteria</taxon>
        <taxon>Pseudomonadati</taxon>
        <taxon>Pseudomonadota</taxon>
        <taxon>Betaproteobacteria</taxon>
        <taxon>Burkholderiales</taxon>
        <taxon>Burkholderiaceae</taxon>
        <taxon>Paraburkholderia</taxon>
    </lineage>
</organism>
<keyword evidence="2" id="KW-1185">Reference proteome</keyword>
<dbReference type="HOGENOM" id="CLU_3380971_0_0_4"/>
<evidence type="ECO:0000313" key="1">
    <source>
        <dbReference type="EMBL" id="ACC74932.1"/>
    </source>
</evidence>
<evidence type="ECO:0000313" key="2">
    <source>
        <dbReference type="Proteomes" id="UP000001192"/>
    </source>
</evidence>